<dbReference type="AlphaFoldDB" id="A0A9W7EG91"/>
<dbReference type="EMBL" id="BRXW01000831">
    <property type="protein sequence ID" value="GMH77672.1"/>
    <property type="molecule type" value="Genomic_DNA"/>
</dbReference>
<proteinExistence type="predicted"/>
<protein>
    <submittedName>
        <fullName evidence="2">Uncharacterized protein</fullName>
    </submittedName>
</protein>
<evidence type="ECO:0000256" key="1">
    <source>
        <dbReference type="SAM" id="Phobius"/>
    </source>
</evidence>
<organism evidence="2 3">
    <name type="scientific">Triparma laevis f. longispina</name>
    <dbReference type="NCBI Taxonomy" id="1714387"/>
    <lineage>
        <taxon>Eukaryota</taxon>
        <taxon>Sar</taxon>
        <taxon>Stramenopiles</taxon>
        <taxon>Ochrophyta</taxon>
        <taxon>Bolidophyceae</taxon>
        <taxon>Parmales</taxon>
        <taxon>Triparmaceae</taxon>
        <taxon>Triparma</taxon>
    </lineage>
</organism>
<feature type="transmembrane region" description="Helical" evidence="1">
    <location>
        <begin position="101"/>
        <end position="118"/>
    </location>
</feature>
<feature type="transmembrane region" description="Helical" evidence="1">
    <location>
        <begin position="18"/>
        <end position="38"/>
    </location>
</feature>
<dbReference type="Proteomes" id="UP001165122">
    <property type="component" value="Unassembled WGS sequence"/>
</dbReference>
<feature type="transmembrane region" description="Helical" evidence="1">
    <location>
        <begin position="258"/>
        <end position="282"/>
    </location>
</feature>
<evidence type="ECO:0000313" key="2">
    <source>
        <dbReference type="EMBL" id="GMH77672.1"/>
    </source>
</evidence>
<sequence length="318" mass="35263">MADEQVVLRGDYARRWRGVLFAGALVPHGLMLASLKYGDQRFVAAGRMFEMFGLVCSGASTWGNPRNFSSMSEKLFIVLCSMTYSTYWFIIAYVTGSVGDLVFGCVLTLTLAPSYLAVVKLYSKFSDCRLGATITTMFKTLPDILGSLLYISASSMQCIMDSKPEDELDENGHIKSCQNPSEPTIWVSYFLLASWVLSVLIPPLLPSDRTLTWSDVMKLDLGSRIEELQFTLFCMFSIEALIMYSLTNSEGEEIDNFLGGLVIIMLLNFSSLAFIVLYEYVIKPLICKSSTRATNSPSVMNPDAFNFAGDSGRSMNAL</sequence>
<evidence type="ECO:0000313" key="3">
    <source>
        <dbReference type="Proteomes" id="UP001165122"/>
    </source>
</evidence>
<feature type="transmembrane region" description="Helical" evidence="1">
    <location>
        <begin position="75"/>
        <end position="95"/>
    </location>
</feature>
<keyword evidence="3" id="KW-1185">Reference proteome</keyword>
<feature type="transmembrane region" description="Helical" evidence="1">
    <location>
        <begin position="186"/>
        <end position="207"/>
    </location>
</feature>
<keyword evidence="1" id="KW-1133">Transmembrane helix</keyword>
<keyword evidence="1" id="KW-0472">Membrane</keyword>
<accession>A0A9W7EG91</accession>
<name>A0A9W7EG91_9STRA</name>
<keyword evidence="1" id="KW-0812">Transmembrane</keyword>
<comment type="caution">
    <text evidence="2">The sequence shown here is derived from an EMBL/GenBank/DDBJ whole genome shotgun (WGS) entry which is preliminary data.</text>
</comment>
<feature type="transmembrane region" description="Helical" evidence="1">
    <location>
        <begin position="130"/>
        <end position="153"/>
    </location>
</feature>
<feature type="transmembrane region" description="Helical" evidence="1">
    <location>
        <begin position="228"/>
        <end position="246"/>
    </location>
</feature>
<gene>
    <name evidence="2" type="ORF">TrLO_g15818</name>
</gene>
<reference evidence="3" key="1">
    <citation type="journal article" date="2023" name="Commun. Biol.">
        <title>Genome analysis of Parmales, the sister group of diatoms, reveals the evolutionary specialization of diatoms from phago-mixotrophs to photoautotrophs.</title>
        <authorList>
            <person name="Ban H."/>
            <person name="Sato S."/>
            <person name="Yoshikawa S."/>
            <person name="Yamada K."/>
            <person name="Nakamura Y."/>
            <person name="Ichinomiya M."/>
            <person name="Sato N."/>
            <person name="Blanc-Mathieu R."/>
            <person name="Endo H."/>
            <person name="Kuwata A."/>
            <person name="Ogata H."/>
        </authorList>
    </citation>
    <scope>NUCLEOTIDE SEQUENCE [LARGE SCALE GENOMIC DNA]</scope>
    <source>
        <strain evidence="3">NIES 3700</strain>
    </source>
</reference>